<reference evidence="2 3" key="1">
    <citation type="journal article" date="2014" name="Genome Announc.">
        <title>Draft Genome Sequence of Brevibacillus panacihumi Strain W25, a Halotolerant Hydrocarbon-Degrading Bacterium.</title>
        <authorList>
            <person name="Wang X."/>
            <person name="Jin D."/>
            <person name="Zhou L."/>
            <person name="Wu L."/>
            <person name="An W."/>
            <person name="Chen Y."/>
            <person name="Zhao L."/>
        </authorList>
    </citation>
    <scope>NUCLEOTIDE SEQUENCE [LARGE SCALE GENOMIC DNA]</scope>
    <source>
        <strain evidence="2 3">W25</strain>
    </source>
</reference>
<dbReference type="HOGENOM" id="CLU_1923596_0_0_9"/>
<name>V6MCM0_9BACL</name>
<comment type="caution">
    <text evidence="2">The sequence shown here is derived from an EMBL/GenBank/DDBJ whole genome shotgun (WGS) entry which is preliminary data.</text>
</comment>
<organism evidence="2 3">
    <name type="scientific">Brevibacillus panacihumi W25</name>
    <dbReference type="NCBI Taxonomy" id="1408254"/>
    <lineage>
        <taxon>Bacteria</taxon>
        <taxon>Bacillati</taxon>
        <taxon>Bacillota</taxon>
        <taxon>Bacilli</taxon>
        <taxon>Bacillales</taxon>
        <taxon>Paenibacillaceae</taxon>
        <taxon>Brevibacillus</taxon>
    </lineage>
</organism>
<dbReference type="STRING" id="1408254.T458_01420"/>
<accession>V6MCM0</accession>
<dbReference type="AlphaFoldDB" id="V6MCM0"/>
<evidence type="ECO:0000256" key="1">
    <source>
        <dbReference type="SAM" id="Coils"/>
    </source>
</evidence>
<keyword evidence="3" id="KW-1185">Reference proteome</keyword>
<evidence type="ECO:0000313" key="2">
    <source>
        <dbReference type="EMBL" id="EST56002.1"/>
    </source>
</evidence>
<protein>
    <submittedName>
        <fullName evidence="2">Uncharacterized protein</fullName>
    </submittedName>
</protein>
<dbReference type="EMBL" id="AYJU01000001">
    <property type="protein sequence ID" value="EST56002.1"/>
    <property type="molecule type" value="Genomic_DNA"/>
</dbReference>
<evidence type="ECO:0000313" key="3">
    <source>
        <dbReference type="Proteomes" id="UP000017973"/>
    </source>
</evidence>
<proteinExistence type="predicted"/>
<keyword evidence="1" id="KW-0175">Coiled coil</keyword>
<dbReference type="PATRIC" id="fig|1408254.3.peg.289"/>
<sequence>MEVWKMEKRKKWDLPHWVTPGVFSGNYVVDEAVERITSFKPMEFTLQKPSGMEKQSDENLKDAVKQVEERLTERIRELEQKLIEVNEQAAAMEKHWKAAEEAQAKERQHLYQVVLSLKKEWENERNAHRDH</sequence>
<dbReference type="Proteomes" id="UP000017973">
    <property type="component" value="Unassembled WGS sequence"/>
</dbReference>
<feature type="coiled-coil region" evidence="1">
    <location>
        <begin position="61"/>
        <end position="95"/>
    </location>
</feature>
<gene>
    <name evidence="2" type="ORF">T458_01420</name>
</gene>